<keyword evidence="1" id="KW-0175">Coiled coil</keyword>
<feature type="coiled-coil region" evidence="1">
    <location>
        <begin position="61"/>
        <end position="88"/>
    </location>
</feature>
<accession>E6K0Q8</accession>
<evidence type="ECO:0008006" key="5">
    <source>
        <dbReference type="Google" id="ProtNLM"/>
    </source>
</evidence>
<dbReference type="HOGENOM" id="CLU_034837_0_0_11"/>
<evidence type="ECO:0000256" key="1">
    <source>
        <dbReference type="SAM" id="Coils"/>
    </source>
</evidence>
<dbReference type="KEGG" id="pdo:PSDT_1200"/>
<keyword evidence="4" id="KW-1185">Reference proteome</keyword>
<dbReference type="eggNOG" id="COG4487">
    <property type="taxonomic scope" value="Bacteria"/>
</dbReference>
<protein>
    <recommendedName>
        <fullName evidence="5">DUF2130 domain-containing protein</fullName>
    </recommendedName>
</protein>
<sequence length="568" mass="66080">MAQSSISKDQAGRSGLEAAGRRWADQAEDLAGHQIVCPHCGHVFTVNEDEYQKLLAQVRSKEFERELHKSLEQEKARLESQHQLEMEKRLHSEQSEFEKRLGQKDKEVFNLQTQLSQAQDQQKIALAKVISDKDKELAALQSQLDKLGLQKDKENQEKVEAIRQRLEEAERKLEQRKHQEELDTVQWKERIDKLNDQLAQADEKQKIAVAGVTSDKDKELADLRAKLDKLGLEKDKEAQEKENELIRKLDQAHNDLAMEKQKREAELSKQHSQLVEQESSYEARLKAAQEQVEFYKDFKASQSTKAIGEDLEQYCYNEFNKIRATAFPGVYFEKDNQISQTGSKGDFIYRETDSEGKEILSIMFEMKNEMETTAQSQKHKNADFLKELDKDRREKKCEYAVLVSMLEPDNEFYNSGIADVSYLNASYQKMYAVRPQFFITIISLLRQAAYRSIELKRQLAEAQNQNIDITNFEEELDDFKEAFGKNYLSYKRNHDEAIKQIDNAINRLEAVKRALNTSENQLRLANNKLDKVEVKKLIRGNPTMRAKFEQARQRKDDDRRQLEPGGED</sequence>
<dbReference type="InterPro" id="IPR019219">
    <property type="entry name" value="DUF2130"/>
</dbReference>
<evidence type="ECO:0000313" key="3">
    <source>
        <dbReference type="EMBL" id="EFT83389.1"/>
    </source>
</evidence>
<reference evidence="3 4" key="1">
    <citation type="submission" date="2010-12" db="EMBL/GenBank/DDBJ databases">
        <authorList>
            <person name="Muzny D."/>
            <person name="Qin X."/>
            <person name="Buhay C."/>
            <person name="Dugan-Rocha S."/>
            <person name="Ding Y."/>
            <person name="Chen G."/>
            <person name="Hawes A."/>
            <person name="Holder M."/>
            <person name="Jhangiani S."/>
            <person name="Johnson A."/>
            <person name="Khan Z."/>
            <person name="Li Z."/>
            <person name="Liu W."/>
            <person name="Liu X."/>
            <person name="Perez L."/>
            <person name="Shen H."/>
            <person name="Wang Q."/>
            <person name="Watt J."/>
            <person name="Xi L."/>
            <person name="Xin Y."/>
            <person name="Zhou J."/>
            <person name="Deng J."/>
            <person name="Jiang H."/>
            <person name="Liu Y."/>
            <person name="Qu J."/>
            <person name="Song X.-Z."/>
            <person name="Zhang L."/>
            <person name="Villasana D."/>
            <person name="Johnson A."/>
            <person name="Liu J."/>
            <person name="Liyanage D."/>
            <person name="Lorensuhewa L."/>
            <person name="Robinson T."/>
            <person name="Song A."/>
            <person name="Song B.-B."/>
            <person name="Dinh H."/>
            <person name="Thornton R."/>
            <person name="Coyle M."/>
            <person name="Francisco L."/>
            <person name="Jackson L."/>
            <person name="Javaid M."/>
            <person name="Korchina V."/>
            <person name="Kovar C."/>
            <person name="Mata R."/>
            <person name="Mathew T."/>
            <person name="Ngo R."/>
            <person name="Nguyen L."/>
            <person name="Nguyen N."/>
            <person name="Okwuonu G."/>
            <person name="Ongeri F."/>
            <person name="Pham C."/>
            <person name="Simmons D."/>
            <person name="Wilczek-Boney K."/>
            <person name="Hale W."/>
            <person name="Jakkamsetti A."/>
            <person name="Pham P."/>
            <person name="Ruth R."/>
            <person name="San Lucas F."/>
            <person name="Warren J."/>
            <person name="Zhang J."/>
            <person name="Zhao Z."/>
            <person name="Zhou C."/>
            <person name="Zhu D."/>
            <person name="Lee S."/>
            <person name="Bess C."/>
            <person name="Blankenburg K."/>
            <person name="Forbes L."/>
            <person name="Fu Q."/>
            <person name="Gubbala S."/>
            <person name="Hirani K."/>
            <person name="Jayaseelan J.C."/>
            <person name="Lara F."/>
            <person name="Munidasa M."/>
            <person name="Palculict T."/>
            <person name="Patil S."/>
            <person name="Pu L.-L."/>
            <person name="Saada N."/>
            <person name="Tang L."/>
            <person name="Weissenberger G."/>
            <person name="Zhu Y."/>
            <person name="Hemphill L."/>
            <person name="Shang Y."/>
            <person name="Youmans B."/>
            <person name="Ayvaz T."/>
            <person name="Ross M."/>
            <person name="Santibanez J."/>
            <person name="Aqrawi P."/>
            <person name="Gross S."/>
            <person name="Joshi V."/>
            <person name="Fowler G."/>
            <person name="Nazareth L."/>
            <person name="Reid J."/>
            <person name="Worley K."/>
            <person name="Petrosino J."/>
            <person name="Highlander S."/>
            <person name="Gibbs R."/>
        </authorList>
    </citation>
    <scope>NUCLEOTIDE SEQUENCE [LARGE SCALE GENOMIC DNA]</scope>
    <source>
        <strain evidence="3 4">DSM 10105</strain>
    </source>
</reference>
<feature type="compositionally biased region" description="Basic and acidic residues" evidence="2">
    <location>
        <begin position="547"/>
        <end position="562"/>
    </location>
</feature>
<evidence type="ECO:0000256" key="2">
    <source>
        <dbReference type="SAM" id="MobiDB-lite"/>
    </source>
</evidence>
<organism evidence="3 4">
    <name type="scientific">Parascardovia denticolens DSM 10105 = JCM 12538</name>
    <dbReference type="NCBI Taxonomy" id="864564"/>
    <lineage>
        <taxon>Bacteria</taxon>
        <taxon>Bacillati</taxon>
        <taxon>Actinomycetota</taxon>
        <taxon>Actinomycetes</taxon>
        <taxon>Bifidobacteriales</taxon>
        <taxon>Bifidobacteriaceae</taxon>
        <taxon>Parascardovia</taxon>
    </lineage>
</organism>
<dbReference type="EMBL" id="AEON01000001">
    <property type="protein sequence ID" value="EFT83389.1"/>
    <property type="molecule type" value="Genomic_DNA"/>
</dbReference>
<dbReference type="PATRIC" id="fig|864564.6.peg.1318"/>
<feature type="coiled-coil region" evidence="1">
    <location>
        <begin position="445"/>
        <end position="535"/>
    </location>
</feature>
<proteinExistence type="predicted"/>
<gene>
    <name evidence="3" type="ORF">HMPREF0620_0394</name>
</gene>
<name>E6K0Q8_PARDN</name>
<comment type="caution">
    <text evidence="3">The sequence shown here is derived from an EMBL/GenBank/DDBJ whole genome shotgun (WGS) entry which is preliminary data.</text>
</comment>
<dbReference type="Proteomes" id="UP000004946">
    <property type="component" value="Chromosome"/>
</dbReference>
<feature type="coiled-coil region" evidence="1">
    <location>
        <begin position="130"/>
        <end position="291"/>
    </location>
</feature>
<evidence type="ECO:0000313" key="4">
    <source>
        <dbReference type="Proteomes" id="UP000004946"/>
    </source>
</evidence>
<feature type="region of interest" description="Disordered" evidence="2">
    <location>
        <begin position="547"/>
        <end position="568"/>
    </location>
</feature>
<dbReference type="Pfam" id="PF09903">
    <property type="entry name" value="DUF2130"/>
    <property type="match status" value="1"/>
</dbReference>
<feature type="region of interest" description="Disordered" evidence="2">
    <location>
        <begin position="1"/>
        <end position="21"/>
    </location>
</feature>
<dbReference type="AlphaFoldDB" id="E6K0Q8"/>
<dbReference type="RefSeq" id="WP_006288817.1">
    <property type="nucleotide sequence ID" value="NZ_AP012333.1"/>
</dbReference>